<comment type="caution">
    <text evidence="6">The sequence shown here is derived from an EMBL/GenBank/DDBJ whole genome shotgun (WGS) entry which is preliminary data.</text>
</comment>
<reference evidence="6 7" key="1">
    <citation type="submission" date="2020-05" db="EMBL/GenBank/DDBJ databases">
        <title>Parvularcula mediterraneae sp. nov., isolated from polypropylene straw from shallow seawater of the seashore of Laganas in Zakynthos island, Greece.</title>
        <authorList>
            <person name="Szabo I."/>
            <person name="Al-Omari J."/>
            <person name="Rado J."/>
            <person name="Szerdahelyi G.S."/>
        </authorList>
    </citation>
    <scope>NUCLEOTIDE SEQUENCE [LARGE SCALE GENOMIC DNA]</scope>
    <source>
        <strain evidence="6 7">ZS-1/3</strain>
    </source>
</reference>
<dbReference type="PANTHER" id="PTHR43847:SF1">
    <property type="entry name" value="BLL3993 PROTEIN"/>
    <property type="match status" value="1"/>
</dbReference>
<dbReference type="GO" id="GO:0032259">
    <property type="term" value="P:methylation"/>
    <property type="evidence" value="ECO:0007669"/>
    <property type="project" value="UniProtKB-KW"/>
</dbReference>
<sequence length="137" mass="14945">MAIYFVGRAMPGATFRLPAEDAVAGLLTLAGIGIAVWALVQFRQQKTTFHPERPGAASALVTDGVYKVTRNPMYVGMALILLALALKLGSLLSLLLVPVFIGVITAVQIIPEERALTRLFGDEFEAFKRSTPRWLFL</sequence>
<evidence type="ECO:0000256" key="1">
    <source>
        <dbReference type="ARBA" id="ARBA00004127"/>
    </source>
</evidence>
<evidence type="ECO:0000256" key="2">
    <source>
        <dbReference type="ARBA" id="ARBA00022692"/>
    </source>
</evidence>
<dbReference type="EMBL" id="JABFCX010000002">
    <property type="protein sequence ID" value="NNU15715.1"/>
    <property type="molecule type" value="Genomic_DNA"/>
</dbReference>
<protein>
    <submittedName>
        <fullName evidence="6">Isoprenylcysteine carboxylmethyltransferase family protein</fullName>
    </submittedName>
</protein>
<dbReference type="PANTHER" id="PTHR43847">
    <property type="entry name" value="BLL3993 PROTEIN"/>
    <property type="match status" value="1"/>
</dbReference>
<keyword evidence="6" id="KW-0489">Methyltransferase</keyword>
<evidence type="ECO:0000313" key="7">
    <source>
        <dbReference type="Proteomes" id="UP000536835"/>
    </source>
</evidence>
<keyword evidence="4 5" id="KW-0472">Membrane</keyword>
<accession>A0A7Y3RKK1</accession>
<feature type="transmembrane region" description="Helical" evidence="5">
    <location>
        <begin position="22"/>
        <end position="40"/>
    </location>
</feature>
<dbReference type="Proteomes" id="UP000536835">
    <property type="component" value="Unassembled WGS sequence"/>
</dbReference>
<comment type="subcellular location">
    <subcellularLocation>
        <location evidence="1">Endomembrane system</location>
        <topology evidence="1">Multi-pass membrane protein</topology>
    </subcellularLocation>
</comment>
<dbReference type="Gene3D" id="1.20.120.1630">
    <property type="match status" value="1"/>
</dbReference>
<gene>
    <name evidence="6" type="ORF">HK107_05205</name>
</gene>
<evidence type="ECO:0000256" key="5">
    <source>
        <dbReference type="SAM" id="Phobius"/>
    </source>
</evidence>
<evidence type="ECO:0000256" key="3">
    <source>
        <dbReference type="ARBA" id="ARBA00022989"/>
    </source>
</evidence>
<organism evidence="6 7">
    <name type="scientific">Parvularcula mediterranea</name>
    <dbReference type="NCBI Taxonomy" id="2732508"/>
    <lineage>
        <taxon>Bacteria</taxon>
        <taxon>Pseudomonadati</taxon>
        <taxon>Pseudomonadota</taxon>
        <taxon>Alphaproteobacteria</taxon>
        <taxon>Parvularculales</taxon>
        <taxon>Parvularculaceae</taxon>
        <taxon>Parvularcula</taxon>
    </lineage>
</organism>
<dbReference type="GO" id="GO:0012505">
    <property type="term" value="C:endomembrane system"/>
    <property type="evidence" value="ECO:0007669"/>
    <property type="project" value="UniProtKB-SubCell"/>
</dbReference>
<name>A0A7Y3RKK1_9PROT</name>
<evidence type="ECO:0000313" key="6">
    <source>
        <dbReference type="EMBL" id="NNU15715.1"/>
    </source>
</evidence>
<dbReference type="InterPro" id="IPR052527">
    <property type="entry name" value="Metal_cation-efflux_comp"/>
</dbReference>
<dbReference type="InterPro" id="IPR007318">
    <property type="entry name" value="Phopholipid_MeTrfase"/>
</dbReference>
<keyword evidence="2 5" id="KW-0812">Transmembrane</keyword>
<keyword evidence="3 5" id="KW-1133">Transmembrane helix</keyword>
<keyword evidence="6" id="KW-0808">Transferase</keyword>
<evidence type="ECO:0000256" key="4">
    <source>
        <dbReference type="ARBA" id="ARBA00023136"/>
    </source>
</evidence>
<dbReference type="Pfam" id="PF04191">
    <property type="entry name" value="PEMT"/>
    <property type="match status" value="1"/>
</dbReference>
<keyword evidence="7" id="KW-1185">Reference proteome</keyword>
<dbReference type="GO" id="GO:0008168">
    <property type="term" value="F:methyltransferase activity"/>
    <property type="evidence" value="ECO:0007669"/>
    <property type="project" value="UniProtKB-KW"/>
</dbReference>
<dbReference type="AlphaFoldDB" id="A0A7Y3RKK1"/>
<feature type="transmembrane region" description="Helical" evidence="5">
    <location>
        <begin position="77"/>
        <end position="110"/>
    </location>
</feature>
<proteinExistence type="predicted"/>